<gene>
    <name evidence="2" type="ORF">D3230_13555</name>
</gene>
<keyword evidence="3" id="KW-1185">Reference proteome</keyword>
<comment type="caution">
    <text evidence="2">The sequence shown here is derived from an EMBL/GenBank/DDBJ whole genome shotgun (WGS) entry which is preliminary data.</text>
</comment>
<proteinExistence type="predicted"/>
<name>A0ABS1SIG6_9MICO</name>
<dbReference type="EMBL" id="QYAC01000007">
    <property type="protein sequence ID" value="MBL3680305.1"/>
    <property type="molecule type" value="Genomic_DNA"/>
</dbReference>
<feature type="domain" description="Peptidase C51" evidence="1">
    <location>
        <begin position="78"/>
        <end position="162"/>
    </location>
</feature>
<dbReference type="InterPro" id="IPR007921">
    <property type="entry name" value="CHAP_dom"/>
</dbReference>
<evidence type="ECO:0000313" key="3">
    <source>
        <dbReference type="Proteomes" id="UP001645859"/>
    </source>
</evidence>
<sequence length="191" mass="19866">MGAAPAVAVTPVEDFSPAAVLPTTTVAQTLDTTTDELAGATIDSVLQIEEVAKVPHNFDVAATIALAESEIGTSRPTGWSQPGECIMSAQRWIRAGGGAWNGSGDPVANYAGATRMTLETAAPGDIVQYEYASSPTSWVTGVHTVLITEVNTDGTFTIVQSNSPGGSGLVTQEKNWTPELPAGFQAAVWRF</sequence>
<accession>A0ABS1SIG6</accession>
<evidence type="ECO:0000259" key="1">
    <source>
        <dbReference type="Pfam" id="PF05257"/>
    </source>
</evidence>
<dbReference type="Pfam" id="PF05257">
    <property type="entry name" value="CHAP"/>
    <property type="match status" value="1"/>
</dbReference>
<organism evidence="2 3">
    <name type="scientific">Leucobacter chromiireducens subsp. solipictus</name>
    <dbReference type="NCBI Taxonomy" id="398235"/>
    <lineage>
        <taxon>Bacteria</taxon>
        <taxon>Bacillati</taxon>
        <taxon>Actinomycetota</taxon>
        <taxon>Actinomycetes</taxon>
        <taxon>Micrococcales</taxon>
        <taxon>Microbacteriaceae</taxon>
        <taxon>Leucobacter</taxon>
    </lineage>
</organism>
<protein>
    <submittedName>
        <fullName evidence="2">Lipase</fullName>
    </submittedName>
</protein>
<evidence type="ECO:0000313" key="2">
    <source>
        <dbReference type="EMBL" id="MBL3680305.1"/>
    </source>
</evidence>
<dbReference type="Proteomes" id="UP001645859">
    <property type="component" value="Unassembled WGS sequence"/>
</dbReference>
<reference evidence="2 3" key="1">
    <citation type="submission" date="2018-09" db="EMBL/GenBank/DDBJ databases">
        <title>Comparative genomics of Leucobacter spp.</title>
        <authorList>
            <person name="Reis A.C."/>
            <person name="Kolvenbach B.A."/>
            <person name="Corvini P.F.X."/>
            <person name="Nunes O.C."/>
        </authorList>
    </citation>
    <scope>NUCLEOTIDE SEQUENCE [LARGE SCALE GENOMIC DNA]</scope>
    <source>
        <strain evidence="2 3">TAN 31504</strain>
    </source>
</reference>